<dbReference type="Pfam" id="PF02655">
    <property type="entry name" value="ATP-grasp_3"/>
    <property type="match status" value="1"/>
</dbReference>
<dbReference type="Gene3D" id="3.30.1490.20">
    <property type="entry name" value="ATP-grasp fold, A domain"/>
    <property type="match status" value="1"/>
</dbReference>
<dbReference type="Gene3D" id="3.40.50.1820">
    <property type="entry name" value="alpha/beta hydrolase"/>
    <property type="match status" value="1"/>
</dbReference>
<proteinExistence type="predicted"/>
<evidence type="ECO:0000313" key="3">
    <source>
        <dbReference type="EMBL" id="MBL0748518.1"/>
    </source>
</evidence>
<feature type="domain" description="ATP-grasp" evidence="2">
    <location>
        <begin position="383"/>
        <end position="590"/>
    </location>
</feature>
<accession>A0ABS1L9Z6</accession>
<dbReference type="EMBL" id="JAERSG010000003">
    <property type="protein sequence ID" value="MBL0748518.1"/>
    <property type="molecule type" value="Genomic_DNA"/>
</dbReference>
<dbReference type="InterPro" id="IPR011761">
    <property type="entry name" value="ATP-grasp"/>
</dbReference>
<dbReference type="RefSeq" id="WP_201936900.1">
    <property type="nucleotide sequence ID" value="NZ_JAERSG010000003.1"/>
</dbReference>
<keyword evidence="1" id="KW-0067">ATP-binding</keyword>
<dbReference type="InterPro" id="IPR013815">
    <property type="entry name" value="ATP_grasp_subdomain_1"/>
</dbReference>
<evidence type="ECO:0000313" key="4">
    <source>
        <dbReference type="Proteomes" id="UP000636918"/>
    </source>
</evidence>
<keyword evidence="4" id="KW-1185">Reference proteome</keyword>
<keyword evidence="1" id="KW-0547">Nucleotide-binding</keyword>
<comment type="caution">
    <text evidence="3">The sequence shown here is derived from an EMBL/GenBank/DDBJ whole genome shotgun (WGS) entry which is preliminary data.</text>
</comment>
<reference evidence="3 4" key="1">
    <citation type="submission" date="2021-01" db="EMBL/GenBank/DDBJ databases">
        <title>Genome seq and assembly of Nocardiodes sp. G10.</title>
        <authorList>
            <person name="Chhetri G."/>
        </authorList>
    </citation>
    <scope>NUCLEOTIDE SEQUENCE [LARGE SCALE GENOMIC DNA]</scope>
    <source>
        <strain evidence="3 4">G10</strain>
    </source>
</reference>
<sequence>MKVTGVRRGGGPVLHLFAGAGGDADELSALVAALAGDPTVVAHVPVRGAAAVGSVGAMATTAAAHVRATQPTGPYRLIGYSFGGLVALEVGRLLREDRHEVELVGLVDTFFDQRFWPASLFVRASARRTSVHLRSALAGPPGVAAREVGDRAVRLGARVVRRVRPTPSARAADAGELSVQDANVAVMAQWEPHTFAGPTTLFTASDADFGCDLDELWRPWLPDLAVRRVAADHRTLLSSPASVAQLADEIDAALGTAPRPLRVLVATTFGWPGAARLAEQLVATGCTVQAVAPRTSPVHGLGSLERVHRLSLTAPLRSLAAAVEASRPDLVVPFDDRTRQALERARTAADPGTAAGSRLRAVLDRSLGAPGDVGSVYSRARLMEVAAAAGIPCPETVVVRSESEVEDWFATHPGPGVLKTDGSWGGRGVTMAPGVSEARRAWRTMSRPPPLHRALKRLVAERDPWALRALLLGARPVVSIQPMVEGRPANSAVACHEGTVLAAVHVEVLESVGPTGPATRVRLVEHADMTYAAKSVVAALRLSGLCGLDFVVDRAGTAHLLELNPRATPTAHLVGADGADPLSALRAALGHELPLQRESPRPGDLVVSLTSPAPTDAPAARRRTHFWLPSPRLPRVATSIGEGDGSTVVTTRGSS</sequence>
<dbReference type="PROSITE" id="PS50975">
    <property type="entry name" value="ATP_GRASP"/>
    <property type="match status" value="1"/>
</dbReference>
<dbReference type="SUPFAM" id="SSF53474">
    <property type="entry name" value="alpha/beta-Hydrolases"/>
    <property type="match status" value="1"/>
</dbReference>
<gene>
    <name evidence="3" type="ORF">JI751_12930</name>
</gene>
<dbReference type="InterPro" id="IPR001031">
    <property type="entry name" value="Thioesterase"/>
</dbReference>
<organism evidence="3 4">
    <name type="scientific">Nocardioides baculatus</name>
    <dbReference type="NCBI Taxonomy" id="2801337"/>
    <lineage>
        <taxon>Bacteria</taxon>
        <taxon>Bacillati</taxon>
        <taxon>Actinomycetota</taxon>
        <taxon>Actinomycetes</taxon>
        <taxon>Propionibacteriales</taxon>
        <taxon>Nocardioidaceae</taxon>
        <taxon>Nocardioides</taxon>
    </lineage>
</organism>
<evidence type="ECO:0000259" key="2">
    <source>
        <dbReference type="PROSITE" id="PS50975"/>
    </source>
</evidence>
<dbReference type="InterPro" id="IPR029058">
    <property type="entry name" value="AB_hydrolase_fold"/>
</dbReference>
<name>A0ABS1L9Z6_9ACTN</name>
<dbReference type="Gene3D" id="3.30.470.20">
    <property type="entry name" value="ATP-grasp fold, B domain"/>
    <property type="match status" value="1"/>
</dbReference>
<dbReference type="InterPro" id="IPR003806">
    <property type="entry name" value="ATP-grasp_PylC-type"/>
</dbReference>
<dbReference type="Pfam" id="PF00975">
    <property type="entry name" value="Thioesterase"/>
    <property type="match status" value="1"/>
</dbReference>
<dbReference type="SUPFAM" id="SSF56059">
    <property type="entry name" value="Glutathione synthetase ATP-binding domain-like"/>
    <property type="match status" value="1"/>
</dbReference>
<dbReference type="Proteomes" id="UP000636918">
    <property type="component" value="Unassembled WGS sequence"/>
</dbReference>
<protein>
    <submittedName>
        <fullName evidence="3">ATP-grasp domain-containing protein</fullName>
    </submittedName>
</protein>
<evidence type="ECO:0000256" key="1">
    <source>
        <dbReference type="PROSITE-ProRule" id="PRU00409"/>
    </source>
</evidence>